<dbReference type="Gene3D" id="3.20.20.140">
    <property type="entry name" value="Metal-dependent hydrolases"/>
    <property type="match status" value="1"/>
</dbReference>
<protein>
    <submittedName>
        <fullName evidence="4">TatD DNase family protein</fullName>
    </submittedName>
</protein>
<dbReference type="PROSITE" id="PS01137">
    <property type="entry name" value="TATD_1"/>
    <property type="match status" value="1"/>
</dbReference>
<evidence type="ECO:0000313" key="5">
    <source>
        <dbReference type="Proteomes" id="UP000198535"/>
    </source>
</evidence>
<accession>A0A1I4T9D4</accession>
<sequence>MKYEVIDSHCHLDFPKFNKDRHETIERARASGVVTMINSGIDYKTNADSLELAKRYDHIHATLGLSPQMVPEANEEKIKQILAQMERNVDKAVGIGEAGLDFYYCTTDAGRKRQEEVFSKVIDIADRYNKTLVIHGRDGEELALEMTKDLNRVVFHCYGGSIETMKNIVDAGHYVSVPTLVCFSEHHKEIAKNLPLEHMLIETDSPYLSPRKGRNEPAFVLDSVPVIASLKGIDETEIAMATVQNTRRAFEL</sequence>
<evidence type="ECO:0000313" key="4">
    <source>
        <dbReference type="EMBL" id="SFM73418.1"/>
    </source>
</evidence>
<evidence type="ECO:0000256" key="3">
    <source>
        <dbReference type="PIRSR" id="PIRSR005902-1"/>
    </source>
</evidence>
<dbReference type="SUPFAM" id="SSF51556">
    <property type="entry name" value="Metallo-dependent hydrolases"/>
    <property type="match status" value="1"/>
</dbReference>
<reference evidence="5" key="1">
    <citation type="submission" date="2016-10" db="EMBL/GenBank/DDBJ databases">
        <authorList>
            <person name="Varghese N."/>
            <person name="Submissions S."/>
        </authorList>
    </citation>
    <scope>NUCLEOTIDE SEQUENCE [LARGE SCALE GENOMIC DNA]</scope>
    <source>
        <strain evidence="5">Mob M</strain>
    </source>
</reference>
<dbReference type="AlphaFoldDB" id="A0A1I4T9D4"/>
<dbReference type="GO" id="GO:0004536">
    <property type="term" value="F:DNA nuclease activity"/>
    <property type="evidence" value="ECO:0007669"/>
    <property type="project" value="InterPro"/>
</dbReference>
<dbReference type="InterPro" id="IPR001130">
    <property type="entry name" value="TatD-like"/>
</dbReference>
<dbReference type="InterPro" id="IPR018228">
    <property type="entry name" value="DNase_TatD-rel_CS"/>
</dbReference>
<feature type="binding site" evidence="3">
    <location>
        <position position="11"/>
    </location>
    <ligand>
        <name>a divalent metal cation</name>
        <dbReference type="ChEBI" id="CHEBI:60240"/>
        <label>1</label>
    </ligand>
</feature>
<dbReference type="GO" id="GO:0046872">
    <property type="term" value="F:metal ion binding"/>
    <property type="evidence" value="ECO:0007669"/>
    <property type="project" value="UniProtKB-KW"/>
</dbReference>
<dbReference type="PANTHER" id="PTHR46124:SF2">
    <property type="entry name" value="D-AMINOACYL-TRNA DEACYLASE"/>
    <property type="match status" value="1"/>
</dbReference>
<keyword evidence="2" id="KW-0378">Hydrolase</keyword>
<dbReference type="PIRSF" id="PIRSF005902">
    <property type="entry name" value="DNase_TatD"/>
    <property type="match status" value="1"/>
</dbReference>
<dbReference type="EMBL" id="FOUJ01000004">
    <property type="protein sequence ID" value="SFM73418.1"/>
    <property type="molecule type" value="Genomic_DNA"/>
</dbReference>
<dbReference type="InterPro" id="IPR032466">
    <property type="entry name" value="Metal_Hydrolase"/>
</dbReference>
<dbReference type="GO" id="GO:0016788">
    <property type="term" value="F:hydrolase activity, acting on ester bonds"/>
    <property type="evidence" value="ECO:0007669"/>
    <property type="project" value="InterPro"/>
</dbReference>
<dbReference type="Pfam" id="PF01026">
    <property type="entry name" value="TatD_DNase"/>
    <property type="match status" value="1"/>
</dbReference>
<dbReference type="FunFam" id="3.20.20.140:FF:000005">
    <property type="entry name" value="TatD family hydrolase"/>
    <property type="match status" value="1"/>
</dbReference>
<feature type="binding site" evidence="3">
    <location>
        <position position="135"/>
    </location>
    <ligand>
        <name>a divalent metal cation</name>
        <dbReference type="ChEBI" id="CHEBI:60240"/>
        <label>2</label>
    </ligand>
</feature>
<feature type="binding site" evidence="3">
    <location>
        <position position="9"/>
    </location>
    <ligand>
        <name>a divalent metal cation</name>
        <dbReference type="ChEBI" id="CHEBI:60240"/>
        <label>1</label>
    </ligand>
</feature>
<proteinExistence type="predicted"/>
<keyword evidence="5" id="KW-1185">Reference proteome</keyword>
<gene>
    <name evidence="4" type="ORF">SAMN04488696_2266</name>
</gene>
<name>A0A1I4T9D4_9EURY</name>
<organism evidence="4 5">
    <name type="scientific">Methanolobus profundi</name>
    <dbReference type="NCBI Taxonomy" id="487685"/>
    <lineage>
        <taxon>Archaea</taxon>
        <taxon>Methanobacteriati</taxon>
        <taxon>Methanobacteriota</taxon>
        <taxon>Stenosarchaea group</taxon>
        <taxon>Methanomicrobia</taxon>
        <taxon>Methanosarcinales</taxon>
        <taxon>Methanosarcinaceae</taxon>
        <taxon>Methanolobus</taxon>
    </lineage>
</organism>
<dbReference type="CDD" id="cd01310">
    <property type="entry name" value="TatD_DNAse"/>
    <property type="match status" value="1"/>
</dbReference>
<feature type="binding site" evidence="3">
    <location>
        <position position="204"/>
    </location>
    <ligand>
        <name>a divalent metal cation</name>
        <dbReference type="ChEBI" id="CHEBI:60240"/>
        <label>1</label>
    </ligand>
</feature>
<dbReference type="STRING" id="487685.SAMN04488696_2266"/>
<dbReference type="RefSeq" id="WP_091936935.1">
    <property type="nucleotide sequence ID" value="NZ_FOUJ01000004.1"/>
</dbReference>
<dbReference type="InterPro" id="IPR015991">
    <property type="entry name" value="TatD/YcfH-like"/>
</dbReference>
<evidence type="ECO:0000256" key="1">
    <source>
        <dbReference type="ARBA" id="ARBA00022723"/>
    </source>
</evidence>
<feature type="binding site" evidence="3">
    <location>
        <position position="156"/>
    </location>
    <ligand>
        <name>a divalent metal cation</name>
        <dbReference type="ChEBI" id="CHEBI:60240"/>
        <label>2</label>
    </ligand>
</feature>
<dbReference type="Proteomes" id="UP000198535">
    <property type="component" value="Unassembled WGS sequence"/>
</dbReference>
<evidence type="ECO:0000256" key="2">
    <source>
        <dbReference type="ARBA" id="ARBA00022801"/>
    </source>
</evidence>
<keyword evidence="1 3" id="KW-0479">Metal-binding</keyword>
<dbReference type="NCBIfam" id="TIGR00010">
    <property type="entry name" value="YchF/TatD family DNA exonuclease"/>
    <property type="match status" value="1"/>
</dbReference>
<dbReference type="PANTHER" id="PTHR46124">
    <property type="entry name" value="D-AMINOACYL-TRNA DEACYLASE"/>
    <property type="match status" value="1"/>
</dbReference>
<dbReference type="OrthoDB" id="26412at2157"/>
<feature type="binding site" evidence="3">
    <location>
        <position position="97"/>
    </location>
    <ligand>
        <name>a divalent metal cation</name>
        <dbReference type="ChEBI" id="CHEBI:60240"/>
        <label>1</label>
    </ligand>
</feature>